<dbReference type="eggNOG" id="ENOG502ZAHV">
    <property type="taxonomic scope" value="Bacteria"/>
</dbReference>
<sequence>MLGLQFGVSKSEANDTVHYWLSMLRVLLPASLLEQVDSNPSDYAIVQEWLTQFQLIVDTFEQARERPIDNDEQRSYFSGKKQQHTFKSQIVTLPGGKDIVDAIAGKKGPTSDISVFREHQSQFAPGQGFDGDKAYVGAQNVQTPHKKPRGKELTPKQKAQNKKFSSTRRIFVEHTIRLVRIFRVAQERFRLRHDTYEQVILTVCGLVRLRLGMIMLPVLSQS</sequence>
<dbReference type="HOGENOM" id="CLU_073820_4_0_3"/>
<dbReference type="Proteomes" id="UP000000268">
    <property type="component" value="Chromosome"/>
</dbReference>
<proteinExistence type="predicted"/>
<feature type="region of interest" description="Disordered" evidence="3">
    <location>
        <begin position="141"/>
        <end position="164"/>
    </location>
</feature>
<evidence type="ECO:0000256" key="2">
    <source>
        <dbReference type="ARBA" id="ARBA00022723"/>
    </source>
</evidence>
<feature type="domain" description="DDE Tnp4" evidence="4">
    <location>
        <begin position="57"/>
        <end position="207"/>
    </location>
</feature>
<reference evidence="5 6" key="1">
    <citation type="journal article" date="2008" name="Proc. Natl. Acad. Sci. U.S.A.">
        <title>Niche adaptation and genome expansion in the chlorophyll d-producing cyanobacterium Acaryochloris marina.</title>
        <authorList>
            <person name="Swingley W.D."/>
            <person name="Chen M."/>
            <person name="Cheung P.C."/>
            <person name="Conrad A.L."/>
            <person name="Dejesa L.C."/>
            <person name="Hao J."/>
            <person name="Honchak B.M."/>
            <person name="Karbach L.E."/>
            <person name="Kurdoglu A."/>
            <person name="Lahiri S."/>
            <person name="Mastrian S.D."/>
            <person name="Miyashita H."/>
            <person name="Page L."/>
            <person name="Ramakrishna P."/>
            <person name="Satoh S."/>
            <person name="Sattley W.M."/>
            <person name="Shimada Y."/>
            <person name="Taylor H.L."/>
            <person name="Tomo T."/>
            <person name="Tsuchiya T."/>
            <person name="Wang Z.T."/>
            <person name="Raymond J."/>
            <person name="Mimuro M."/>
            <person name="Blankenship R.E."/>
            <person name="Touchman J.W."/>
        </authorList>
    </citation>
    <scope>NUCLEOTIDE SEQUENCE [LARGE SCALE GENOMIC DNA]</scope>
    <source>
        <strain evidence="6">MBIC 11017</strain>
    </source>
</reference>
<dbReference type="InterPro" id="IPR027806">
    <property type="entry name" value="HARBI1_dom"/>
</dbReference>
<protein>
    <recommendedName>
        <fullName evidence="4">DDE Tnp4 domain-containing protein</fullName>
    </recommendedName>
</protein>
<keyword evidence="2" id="KW-0479">Metal-binding</keyword>
<keyword evidence="6" id="KW-1185">Reference proteome</keyword>
<dbReference type="KEGG" id="amr:AM1_2372"/>
<comment type="cofactor">
    <cofactor evidence="1">
        <name>a divalent metal cation</name>
        <dbReference type="ChEBI" id="CHEBI:60240"/>
    </cofactor>
</comment>
<evidence type="ECO:0000256" key="3">
    <source>
        <dbReference type="SAM" id="MobiDB-lite"/>
    </source>
</evidence>
<dbReference type="EMBL" id="CP000828">
    <property type="protein sequence ID" value="ABW27382.1"/>
    <property type="molecule type" value="Genomic_DNA"/>
</dbReference>
<evidence type="ECO:0000259" key="4">
    <source>
        <dbReference type="Pfam" id="PF13359"/>
    </source>
</evidence>
<dbReference type="AlphaFoldDB" id="B0C335"/>
<evidence type="ECO:0000313" key="5">
    <source>
        <dbReference type="EMBL" id="ABW27382.1"/>
    </source>
</evidence>
<dbReference type="STRING" id="329726.AM1_2372"/>
<dbReference type="GO" id="GO:0046872">
    <property type="term" value="F:metal ion binding"/>
    <property type="evidence" value="ECO:0007669"/>
    <property type="project" value="UniProtKB-KW"/>
</dbReference>
<evidence type="ECO:0000256" key="1">
    <source>
        <dbReference type="ARBA" id="ARBA00001968"/>
    </source>
</evidence>
<gene>
    <name evidence="5" type="ordered locus">AM1_2372</name>
</gene>
<evidence type="ECO:0000313" key="6">
    <source>
        <dbReference type="Proteomes" id="UP000000268"/>
    </source>
</evidence>
<name>B0C335_ACAM1</name>
<accession>B0C335</accession>
<dbReference type="Pfam" id="PF13359">
    <property type="entry name" value="DDE_Tnp_4"/>
    <property type="match status" value="1"/>
</dbReference>
<organism evidence="5 6">
    <name type="scientific">Acaryochloris marina (strain MBIC 11017)</name>
    <dbReference type="NCBI Taxonomy" id="329726"/>
    <lineage>
        <taxon>Bacteria</taxon>
        <taxon>Bacillati</taxon>
        <taxon>Cyanobacteriota</taxon>
        <taxon>Cyanophyceae</taxon>
        <taxon>Acaryochloridales</taxon>
        <taxon>Acaryochloridaceae</taxon>
        <taxon>Acaryochloris</taxon>
    </lineage>
</organism>